<evidence type="ECO:0000256" key="1">
    <source>
        <dbReference type="ARBA" id="ARBA00022676"/>
    </source>
</evidence>
<name>A0ABQ3E689_9HYPH</name>
<evidence type="ECO:0000259" key="3">
    <source>
        <dbReference type="Pfam" id="PF00534"/>
    </source>
</evidence>
<dbReference type="Gene3D" id="3.40.50.2000">
    <property type="entry name" value="Glycogen Phosphorylase B"/>
    <property type="match status" value="2"/>
</dbReference>
<keyword evidence="2" id="KW-0808">Transferase</keyword>
<dbReference type="PANTHER" id="PTHR12526">
    <property type="entry name" value="GLYCOSYLTRANSFERASE"/>
    <property type="match status" value="1"/>
</dbReference>
<reference evidence="5" key="1">
    <citation type="journal article" date="2019" name="Int. J. Syst. Evol. Microbiol.">
        <title>The Global Catalogue of Microorganisms (GCM) 10K type strain sequencing project: providing services to taxonomists for standard genome sequencing and annotation.</title>
        <authorList>
            <consortium name="The Broad Institute Genomics Platform"/>
            <consortium name="The Broad Institute Genome Sequencing Center for Infectious Disease"/>
            <person name="Wu L."/>
            <person name="Ma J."/>
        </authorList>
    </citation>
    <scope>NUCLEOTIDE SEQUENCE [LARGE SCALE GENOMIC DNA]</scope>
    <source>
        <strain evidence="5">KCTC 12861</strain>
    </source>
</reference>
<comment type="caution">
    <text evidence="4">The sequence shown here is derived from an EMBL/GenBank/DDBJ whole genome shotgun (WGS) entry which is preliminary data.</text>
</comment>
<dbReference type="EMBL" id="BMXE01000002">
    <property type="protein sequence ID" value="GHB24566.1"/>
    <property type="molecule type" value="Genomic_DNA"/>
</dbReference>
<dbReference type="SUPFAM" id="SSF53756">
    <property type="entry name" value="UDP-Glycosyltransferase/glycogen phosphorylase"/>
    <property type="match status" value="1"/>
</dbReference>
<gene>
    <name evidence="4" type="ORF">GCM10007094_10770</name>
</gene>
<evidence type="ECO:0000313" key="5">
    <source>
        <dbReference type="Proteomes" id="UP000637980"/>
    </source>
</evidence>
<evidence type="ECO:0000313" key="4">
    <source>
        <dbReference type="EMBL" id="GHB24566.1"/>
    </source>
</evidence>
<organism evidence="4 5">
    <name type="scientific">Pseudovibrio japonicus</name>
    <dbReference type="NCBI Taxonomy" id="366534"/>
    <lineage>
        <taxon>Bacteria</taxon>
        <taxon>Pseudomonadati</taxon>
        <taxon>Pseudomonadota</taxon>
        <taxon>Alphaproteobacteria</taxon>
        <taxon>Hyphomicrobiales</taxon>
        <taxon>Stappiaceae</taxon>
        <taxon>Pseudovibrio</taxon>
    </lineage>
</organism>
<keyword evidence="5" id="KW-1185">Reference proteome</keyword>
<dbReference type="RefSeq" id="WP_189435763.1">
    <property type="nucleotide sequence ID" value="NZ_BMXE01000002.1"/>
</dbReference>
<evidence type="ECO:0000256" key="2">
    <source>
        <dbReference type="ARBA" id="ARBA00022679"/>
    </source>
</evidence>
<dbReference type="InterPro" id="IPR001296">
    <property type="entry name" value="Glyco_trans_1"/>
</dbReference>
<dbReference type="Proteomes" id="UP000637980">
    <property type="component" value="Unassembled WGS sequence"/>
</dbReference>
<dbReference type="Pfam" id="PF00534">
    <property type="entry name" value="Glycos_transf_1"/>
    <property type="match status" value="1"/>
</dbReference>
<accession>A0ABQ3E689</accession>
<proteinExistence type="predicted"/>
<dbReference type="PANTHER" id="PTHR12526:SF510">
    <property type="entry name" value="D-INOSITOL 3-PHOSPHATE GLYCOSYLTRANSFERASE"/>
    <property type="match status" value="1"/>
</dbReference>
<protein>
    <recommendedName>
        <fullName evidence="3">Glycosyl transferase family 1 domain-containing protein</fullName>
    </recommendedName>
</protein>
<feature type="domain" description="Glycosyl transferase family 1" evidence="3">
    <location>
        <begin position="167"/>
        <end position="312"/>
    </location>
</feature>
<dbReference type="CDD" id="cd03801">
    <property type="entry name" value="GT4_PimA-like"/>
    <property type="match status" value="1"/>
</dbReference>
<sequence length="341" mass="36473">MNVVYLTNKLVNGGGEQVLLHLLRGVREAGGQASILFLGTRNAIVPEIRGEMEAAGACVVMPNEVGKAWCMLQAATTVHLYNVNVYVKFLPIFPLISGRQVICHVHGSAESANPWARRLFRARWNPCKEIVFVSEAGRSSWGIARGEVVTNPVILPLRRDGAFGETGNRLRLLSVNRLVSVKRVAAQIDILAALREREGFDATLDIVGEGPEREALEAKAETVGLGTALRFLGQVAHNDVLQLYQNYDAFLATSSAEGLGIGLIEALAAGLPAFAAPIPPFREVAAVGGGVSFVDPDNPATAAQTIAAVMSTSTPSIAEIAELRDTFDADAFVTRILGMYL</sequence>
<keyword evidence="1" id="KW-0328">Glycosyltransferase</keyword>